<dbReference type="RefSeq" id="XP_008487800.1">
    <property type="nucleotide sequence ID" value="XM_008489578.3"/>
</dbReference>
<sequence>MISMSDRLKTRLTSILKYAISSVFILVLITAALSKVDYLTGEAYYLINHQIYHRKNLHWGKDKEIQLEKVIQIVCLPIPCSLIFVIYEFLIEIYELIVSNVKCLDENVNSDVKIKANIKQLKAELMRLYNMNDEDNEKTHEFVNELRMNQIESILDKFNSEEMKQEYLKNLVNYNKYVIECNRHCQYIEEASLL</sequence>
<dbReference type="PaxDb" id="121845-A0A1S3DUM0"/>
<gene>
    <name evidence="3 4" type="primary">LOC103524551</name>
</gene>
<organism evidence="2 3">
    <name type="scientific">Diaphorina citri</name>
    <name type="common">Asian citrus psyllid</name>
    <dbReference type="NCBI Taxonomy" id="121845"/>
    <lineage>
        <taxon>Eukaryota</taxon>
        <taxon>Metazoa</taxon>
        <taxon>Ecdysozoa</taxon>
        <taxon>Arthropoda</taxon>
        <taxon>Hexapoda</taxon>
        <taxon>Insecta</taxon>
        <taxon>Pterygota</taxon>
        <taxon>Neoptera</taxon>
        <taxon>Paraneoptera</taxon>
        <taxon>Hemiptera</taxon>
        <taxon>Sternorrhyncha</taxon>
        <taxon>Psylloidea</taxon>
        <taxon>Psyllidae</taxon>
        <taxon>Diaphorininae</taxon>
        <taxon>Diaphorina</taxon>
    </lineage>
</organism>
<evidence type="ECO:0000313" key="2">
    <source>
        <dbReference type="Proteomes" id="UP000079169"/>
    </source>
</evidence>
<name>A0A1S3DUM0_DIACI</name>
<evidence type="ECO:0000256" key="1">
    <source>
        <dbReference type="SAM" id="Phobius"/>
    </source>
</evidence>
<keyword evidence="2" id="KW-1185">Reference proteome</keyword>
<dbReference type="KEGG" id="dci:103524551"/>
<reference evidence="3 4" key="1">
    <citation type="submission" date="2025-04" db="UniProtKB">
        <authorList>
            <consortium name="RefSeq"/>
        </authorList>
    </citation>
    <scope>IDENTIFICATION</scope>
</reference>
<protein>
    <submittedName>
        <fullName evidence="3">Uncharacterized protein LOC103524551 isoform X1</fullName>
    </submittedName>
    <submittedName>
        <fullName evidence="4">Uncharacterized protein LOC103524551 isoform X2</fullName>
    </submittedName>
</protein>
<keyword evidence="1" id="KW-0472">Membrane</keyword>
<feature type="transmembrane region" description="Helical" evidence="1">
    <location>
        <begin position="70"/>
        <end position="90"/>
    </location>
</feature>
<dbReference type="Proteomes" id="UP000079169">
    <property type="component" value="Unplaced"/>
</dbReference>
<evidence type="ECO:0000313" key="3">
    <source>
        <dbReference type="RefSeq" id="XP_008487800.1"/>
    </source>
</evidence>
<proteinExistence type="predicted"/>
<dbReference type="GeneID" id="103524551"/>
<keyword evidence="1" id="KW-1133">Transmembrane helix</keyword>
<dbReference type="RefSeq" id="XP_026675733.1">
    <property type="nucleotide sequence ID" value="XM_026819932.1"/>
</dbReference>
<evidence type="ECO:0000313" key="4">
    <source>
        <dbReference type="RefSeq" id="XP_026675733.1"/>
    </source>
</evidence>
<dbReference type="AlphaFoldDB" id="A0A1S3DUM0"/>
<keyword evidence="1" id="KW-0812">Transmembrane</keyword>
<accession>A0A1S3DUM0</accession>
<feature type="transmembrane region" description="Helical" evidence="1">
    <location>
        <begin position="12"/>
        <end position="33"/>
    </location>
</feature>